<evidence type="ECO:0000256" key="3">
    <source>
        <dbReference type="ARBA" id="ARBA00011969"/>
    </source>
</evidence>
<comment type="catalytic activity">
    <reaction evidence="14">
        <text>an alpha-D-Man-(1-&gt;3)-beta-D-Man-(1-&gt;4)-beta-D-GlcNAc-(1-&gt;4)-alpha-D-GlcNAc-diphospho-di-trans,poly-cis-dolichol + GDP-alpha-D-mannose = an alpha-D-Man-(1-&gt;3)-[alpha-D-Man-(1-&gt;6)]-beta-D-Man-(1-&gt;4)-beta-D-GlcNAc-(1-&gt;4)-alpha-D-GlcNAc-diphospho-di-trans,poly-cis-dolichol + GDP + H(+)</text>
        <dbReference type="Rhea" id="RHEA:29519"/>
        <dbReference type="Rhea" id="RHEA-COMP:19513"/>
        <dbReference type="Rhea" id="RHEA-COMP:19515"/>
        <dbReference type="ChEBI" id="CHEBI:15378"/>
        <dbReference type="ChEBI" id="CHEBI:57527"/>
        <dbReference type="ChEBI" id="CHEBI:58189"/>
        <dbReference type="ChEBI" id="CHEBI:132510"/>
        <dbReference type="ChEBI" id="CHEBI:132511"/>
        <dbReference type="EC" id="2.4.1.257"/>
    </reaction>
    <physiologicalReaction direction="left-to-right" evidence="14">
        <dbReference type="Rhea" id="RHEA:29520"/>
    </physiologicalReaction>
</comment>
<dbReference type="CDD" id="cd03801">
    <property type="entry name" value="GT4_PimA-like"/>
    <property type="match status" value="1"/>
</dbReference>
<evidence type="ECO:0000256" key="6">
    <source>
        <dbReference type="ARBA" id="ARBA00022692"/>
    </source>
</evidence>
<gene>
    <name evidence="17" type="ORF">US62_C0021G0007</name>
</gene>
<evidence type="ECO:0000256" key="10">
    <source>
        <dbReference type="ARBA" id="ARBA00032047"/>
    </source>
</evidence>
<keyword evidence="8" id="KW-1133">Transmembrane helix</keyword>
<dbReference type="InterPro" id="IPR028098">
    <property type="entry name" value="Glyco_trans_4-like_N"/>
</dbReference>
<dbReference type="AlphaFoldDB" id="A0A0G0KWD3"/>
<evidence type="ECO:0000256" key="7">
    <source>
        <dbReference type="ARBA" id="ARBA00022824"/>
    </source>
</evidence>
<dbReference type="SUPFAM" id="SSF53756">
    <property type="entry name" value="UDP-Glycosyltransferase/glycogen phosphorylase"/>
    <property type="match status" value="1"/>
</dbReference>
<evidence type="ECO:0000256" key="12">
    <source>
        <dbReference type="ARBA" id="ARBA00032874"/>
    </source>
</evidence>
<keyword evidence="9" id="KW-0472">Membrane</keyword>
<dbReference type="Proteomes" id="UP000034603">
    <property type="component" value="Unassembled WGS sequence"/>
</dbReference>
<evidence type="ECO:0000256" key="4">
    <source>
        <dbReference type="ARBA" id="ARBA00012649"/>
    </source>
</evidence>
<keyword evidence="6" id="KW-0812">Transmembrane</keyword>
<accession>A0A0G0KWD3</accession>
<dbReference type="EMBL" id="LBTR01000021">
    <property type="protein sequence ID" value="KKQ44816.1"/>
    <property type="molecule type" value="Genomic_DNA"/>
</dbReference>
<dbReference type="InterPro" id="IPR001296">
    <property type="entry name" value="Glyco_trans_1"/>
</dbReference>
<evidence type="ECO:0000256" key="13">
    <source>
        <dbReference type="ARBA" id="ARBA00045103"/>
    </source>
</evidence>
<evidence type="ECO:0000256" key="11">
    <source>
        <dbReference type="ARBA" id="ARBA00032333"/>
    </source>
</evidence>
<dbReference type="EC" id="2.4.1.257" evidence="3"/>
<feature type="domain" description="Glycosyltransferase subfamily 4-like N-terminal" evidence="16">
    <location>
        <begin position="18"/>
        <end position="129"/>
    </location>
</feature>
<evidence type="ECO:0000256" key="5">
    <source>
        <dbReference type="ARBA" id="ARBA00022679"/>
    </source>
</evidence>
<dbReference type="PANTHER" id="PTHR45918:SF1">
    <property type="entry name" value="ALPHA-1,3_1,6-MANNOSYLTRANSFERASE ALG2"/>
    <property type="match status" value="1"/>
</dbReference>
<keyword evidence="5 17" id="KW-0808">Transferase</keyword>
<comment type="pathway">
    <text evidence="2">Protein modification; protein glycosylation.</text>
</comment>
<dbReference type="PANTHER" id="PTHR45918">
    <property type="entry name" value="ALPHA-1,3/1,6-MANNOSYLTRANSFERASE ALG2"/>
    <property type="match status" value="1"/>
</dbReference>
<dbReference type="GO" id="GO:0004378">
    <property type="term" value="F:GDP-Man:Man(1)GlcNAc(2)-PP-Dol alpha-1,3-mannosyltransferase activity"/>
    <property type="evidence" value="ECO:0007669"/>
    <property type="project" value="UniProtKB-EC"/>
</dbReference>
<dbReference type="Gene3D" id="3.40.50.2000">
    <property type="entry name" value="Glycogen Phosphorylase B"/>
    <property type="match status" value="2"/>
</dbReference>
<protein>
    <recommendedName>
        <fullName evidence="10">GDP-Man:Man(1)GlcNAc(2)-PP-Dol alpha-1,3-mannosyltransferase</fullName>
        <ecNumber evidence="4">2.4.1.132</ecNumber>
        <ecNumber evidence="3">2.4.1.257</ecNumber>
    </recommendedName>
    <alternativeName>
        <fullName evidence="12">GDP-Man:Man(1)GlcNAc(2)-PP-dolichol mannosyltransferase</fullName>
    </alternativeName>
    <alternativeName>
        <fullName evidence="11">GDP-Man:Man(2)GlcNAc(2)-PP-Dol alpha-1,6-mannosyltransferase</fullName>
    </alternativeName>
</protein>
<evidence type="ECO:0000259" key="16">
    <source>
        <dbReference type="Pfam" id="PF13439"/>
    </source>
</evidence>
<dbReference type="EC" id="2.4.1.132" evidence="4"/>
<reference evidence="17 18" key="1">
    <citation type="journal article" date="2015" name="Nature">
        <title>rRNA introns, odd ribosomes, and small enigmatic genomes across a large radiation of phyla.</title>
        <authorList>
            <person name="Brown C.T."/>
            <person name="Hug L.A."/>
            <person name="Thomas B.C."/>
            <person name="Sharon I."/>
            <person name="Castelle C.J."/>
            <person name="Singh A."/>
            <person name="Wilkins M.J."/>
            <person name="Williams K.H."/>
            <person name="Banfield J.F."/>
        </authorList>
    </citation>
    <scope>NUCLEOTIDE SEQUENCE [LARGE SCALE GENOMIC DNA]</scope>
</reference>
<evidence type="ECO:0000259" key="15">
    <source>
        <dbReference type="Pfam" id="PF00534"/>
    </source>
</evidence>
<feature type="domain" description="Glycosyl transferase family 1" evidence="15">
    <location>
        <begin position="231"/>
        <end position="390"/>
    </location>
</feature>
<dbReference type="Pfam" id="PF00534">
    <property type="entry name" value="Glycos_transf_1"/>
    <property type="match status" value="1"/>
</dbReference>
<proteinExistence type="predicted"/>
<comment type="caution">
    <text evidence="17">The sequence shown here is derived from an EMBL/GenBank/DDBJ whole genome shotgun (WGS) entry which is preliminary data.</text>
</comment>
<comment type="subcellular location">
    <subcellularLocation>
        <location evidence="1">Endoplasmic reticulum membrane</location>
    </subcellularLocation>
</comment>
<sequence>MKKTKKIAIFHCGFVYSGGGERVVLEEARRLKEKGFDVLVYAPTLDRKKCYPEIVNDVGVKTFFPSYIDKIPYRNAIRMVLSSLLAPIFAFRFRDIDIFIGANQPGAWIAFCVAKLLKKPYLVYLNQPNRVVYPRPIDVAYGWYSTEKDYHMLYVMFQYLKPVITFLDKLSVVHSNKVFVGGAYMCDIIQNIYSIETHDNPAGAQFQPTEKIPSSNNTFTGVVTLGKSKIKKPYLLITNRHDPQKRFDYVINAFDQVLKKYPNVANLVVTGSPTKHTKELIKLVKKLELDKKVHFVGALTEAELAKAYANAVVYCYPSPEEDFGLGPLEAGGWGVPTVAWNHAGPTVTVVDGVTGFLAKPYEVKDYCEKITKILCDRKLREKMGEASRERTKNEFSWERHVGGIEEVINELLEK</sequence>
<name>A0A0G0KWD3_9BACT</name>
<evidence type="ECO:0000256" key="2">
    <source>
        <dbReference type="ARBA" id="ARBA00004922"/>
    </source>
</evidence>
<evidence type="ECO:0000256" key="9">
    <source>
        <dbReference type="ARBA" id="ARBA00023136"/>
    </source>
</evidence>
<organism evidence="17 18">
    <name type="scientific">Candidatus Woesebacteria bacterium GW2011_GWA1_37_8</name>
    <dbReference type="NCBI Taxonomy" id="1618546"/>
    <lineage>
        <taxon>Bacteria</taxon>
        <taxon>Candidatus Woeseibacteriota</taxon>
    </lineage>
</organism>
<dbReference type="GO" id="GO:0102704">
    <property type="term" value="F:GDP-Man:Man(2)GlcNAc(2)-PP-Dol alpha-1,6-mannosyltransferase activity"/>
    <property type="evidence" value="ECO:0007669"/>
    <property type="project" value="UniProtKB-EC"/>
</dbReference>
<dbReference type="Pfam" id="PF13439">
    <property type="entry name" value="Glyco_transf_4"/>
    <property type="match status" value="1"/>
</dbReference>
<comment type="catalytic activity">
    <reaction evidence="13">
        <text>a beta-D-Man-(1-&gt;4)-beta-D-GlcNAc-(1-&gt;4)-alpha-D-GlcNAc-diphospho-di-trans,poly-cis-dolichol + GDP-alpha-D-mannose = an alpha-D-Man-(1-&gt;3)-beta-D-Man-(1-&gt;4)-beta-D-GlcNAc-(1-&gt;4)-alpha-D-GlcNAc-diphospho-di-trans,poly-cis-dolichol + GDP + H(+)</text>
        <dbReference type="Rhea" id="RHEA:29515"/>
        <dbReference type="Rhea" id="RHEA-COMP:19511"/>
        <dbReference type="Rhea" id="RHEA-COMP:19513"/>
        <dbReference type="ChEBI" id="CHEBI:15378"/>
        <dbReference type="ChEBI" id="CHEBI:57527"/>
        <dbReference type="ChEBI" id="CHEBI:58189"/>
        <dbReference type="ChEBI" id="CHEBI:58472"/>
        <dbReference type="ChEBI" id="CHEBI:132510"/>
        <dbReference type="EC" id="2.4.1.132"/>
    </reaction>
    <physiologicalReaction direction="left-to-right" evidence="13">
        <dbReference type="Rhea" id="RHEA:29516"/>
    </physiologicalReaction>
</comment>
<keyword evidence="7" id="KW-0256">Endoplasmic reticulum</keyword>
<evidence type="ECO:0000256" key="1">
    <source>
        <dbReference type="ARBA" id="ARBA00004586"/>
    </source>
</evidence>
<evidence type="ECO:0000313" key="17">
    <source>
        <dbReference type="EMBL" id="KKQ44816.1"/>
    </source>
</evidence>
<dbReference type="InterPro" id="IPR027054">
    <property type="entry name" value="ALG2"/>
</dbReference>
<evidence type="ECO:0000256" key="8">
    <source>
        <dbReference type="ARBA" id="ARBA00022989"/>
    </source>
</evidence>
<evidence type="ECO:0000313" key="18">
    <source>
        <dbReference type="Proteomes" id="UP000034603"/>
    </source>
</evidence>
<evidence type="ECO:0000256" key="14">
    <source>
        <dbReference type="ARBA" id="ARBA00045104"/>
    </source>
</evidence>